<dbReference type="InterPro" id="IPR047699">
    <property type="entry name" value="Permease_put_prefix"/>
</dbReference>
<keyword evidence="10" id="KW-1185">Reference proteome</keyword>
<keyword evidence="3 6" id="KW-0812">Transmembrane</keyword>
<feature type="transmembrane region" description="Helical" evidence="6">
    <location>
        <begin position="408"/>
        <end position="431"/>
    </location>
</feature>
<feature type="transmembrane region" description="Helical" evidence="6">
    <location>
        <begin position="451"/>
        <end position="476"/>
    </location>
</feature>
<organism evidence="9 10">
    <name type="scientific">Roseivirga thermotolerans</name>
    <dbReference type="NCBI Taxonomy" id="1758176"/>
    <lineage>
        <taxon>Bacteria</taxon>
        <taxon>Pseudomonadati</taxon>
        <taxon>Bacteroidota</taxon>
        <taxon>Cytophagia</taxon>
        <taxon>Cytophagales</taxon>
        <taxon>Roseivirgaceae</taxon>
        <taxon>Roseivirga</taxon>
    </lineage>
</organism>
<accession>A0ABQ3I694</accession>
<comment type="caution">
    <text evidence="9">The sequence shown here is derived from an EMBL/GenBank/DDBJ whole genome shotgun (WGS) entry which is preliminary data.</text>
</comment>
<evidence type="ECO:0000256" key="6">
    <source>
        <dbReference type="SAM" id="Phobius"/>
    </source>
</evidence>
<feature type="transmembrane region" description="Helical" evidence="6">
    <location>
        <begin position="502"/>
        <end position="522"/>
    </location>
</feature>
<dbReference type="PANTHER" id="PTHR30572">
    <property type="entry name" value="MEMBRANE COMPONENT OF TRANSPORTER-RELATED"/>
    <property type="match status" value="1"/>
</dbReference>
<evidence type="ECO:0000256" key="2">
    <source>
        <dbReference type="ARBA" id="ARBA00022475"/>
    </source>
</evidence>
<feature type="transmembrane region" description="Helical" evidence="6">
    <location>
        <begin position="793"/>
        <end position="812"/>
    </location>
</feature>
<feature type="domain" description="ABC3 transporter permease C-terminal" evidence="7">
    <location>
        <begin position="744"/>
        <end position="854"/>
    </location>
</feature>
<dbReference type="InterPro" id="IPR050250">
    <property type="entry name" value="Macrolide_Exporter_MacB"/>
</dbReference>
<proteinExistence type="predicted"/>
<evidence type="ECO:0000313" key="10">
    <source>
        <dbReference type="Proteomes" id="UP000658258"/>
    </source>
</evidence>
<feature type="transmembrane region" description="Helical" evidence="6">
    <location>
        <begin position="742"/>
        <end position="765"/>
    </location>
</feature>
<reference evidence="10" key="1">
    <citation type="journal article" date="2019" name="Int. J. Syst. Evol. Microbiol.">
        <title>The Global Catalogue of Microorganisms (GCM) 10K type strain sequencing project: providing services to taxonomists for standard genome sequencing and annotation.</title>
        <authorList>
            <consortium name="The Broad Institute Genomics Platform"/>
            <consortium name="The Broad Institute Genome Sequencing Center for Infectious Disease"/>
            <person name="Wu L."/>
            <person name="Ma J."/>
        </authorList>
    </citation>
    <scope>NUCLEOTIDE SEQUENCE [LARGE SCALE GENOMIC DNA]</scope>
    <source>
        <strain evidence="10">CGMCC 1.15111</strain>
    </source>
</reference>
<evidence type="ECO:0000256" key="4">
    <source>
        <dbReference type="ARBA" id="ARBA00022989"/>
    </source>
</evidence>
<gene>
    <name evidence="9" type="ORF">GCM10011340_21260</name>
</gene>
<dbReference type="Proteomes" id="UP000658258">
    <property type="component" value="Unassembled WGS sequence"/>
</dbReference>
<comment type="subcellular location">
    <subcellularLocation>
        <location evidence="1">Cell membrane</location>
        <topology evidence="1">Multi-pass membrane protein</topology>
    </subcellularLocation>
</comment>
<dbReference type="Pfam" id="PF02687">
    <property type="entry name" value="FtsX"/>
    <property type="match status" value="2"/>
</dbReference>
<evidence type="ECO:0000259" key="8">
    <source>
        <dbReference type="Pfam" id="PF12704"/>
    </source>
</evidence>
<feature type="domain" description="ABC3 transporter permease C-terminal" evidence="7">
    <location>
        <begin position="362"/>
        <end position="481"/>
    </location>
</feature>
<dbReference type="InterPro" id="IPR025857">
    <property type="entry name" value="MacB_PCD"/>
</dbReference>
<evidence type="ECO:0000259" key="7">
    <source>
        <dbReference type="Pfam" id="PF02687"/>
    </source>
</evidence>
<protein>
    <submittedName>
        <fullName evidence="9">ABC transporter permease</fullName>
    </submittedName>
</protein>
<keyword evidence="4 6" id="KW-1133">Transmembrane helix</keyword>
<dbReference type="EMBL" id="BNAG01000003">
    <property type="protein sequence ID" value="GHE65832.1"/>
    <property type="molecule type" value="Genomic_DNA"/>
</dbReference>
<dbReference type="InterPro" id="IPR003838">
    <property type="entry name" value="ABC3_permease_C"/>
</dbReference>
<feature type="transmembrane region" description="Helical" evidence="6">
    <location>
        <begin position="824"/>
        <end position="846"/>
    </location>
</feature>
<keyword evidence="2" id="KW-1003">Cell membrane</keyword>
<sequence length="865" mass="97503">MNNRPPKYFTRLLAWFCHDDFYEELQGDLEEKFYSNIQQYGQRKARTQYRLEVLKLLRPSVAKKFRVQTQNNNIAMFKNYTLVAFRNLSRNRLFSAINIFGLAMSMAVGLLAIAFVNEIYSFDQFHENKGRIYRINNVRTFLDSAPQAYASTSLLTADRIRAEVPGVERVSGMFKGFSGDLATGENNYSFQGYYTDEEFLRIFSFPVLQGDPKSALKEPYSIVLTQTLAEKIYGSTDVLGQTLERNGKEYTITAVLKELPKNTHFHFEALASLSSLRNNEQTTYLFNWSTMWSSYAYVLMQENANMSAFEQSLNQIASQENAKMEQQSIALTYERLNDIFPGDGKYNQVWTVVPKSNVNSMIILALIVIVSACFNYANLSIARSLKRAKEIGVRKVVGAKKSQVFTQFITESVLVSLLALVLAFFLFRLIRPEFLSLNYYISRTTTLELTTTTYICFVLFAIFIGFLAGTTPALIMTRLKPVTIIKGVSNMKIGGGINIRKVLIGIQFILSIGFAVLVSLAYKQYQYALNFDLGYNTEAILNVELQGNDYEIVKAAFSQIPEIESISGSAFLLSTGSTNSDYAKLPEASDSVVVYSMRVTESYTSTLGHQLVAGREITSQLKTKQMIVNEQFVEKFGFKNPEEIIGKTFYYYNDHRMVVGVIKDFHYGTIYNDIQPFAFIQPEENQLYLTNLKLKSADLPATLEKIDDAWSEIDTHHELQASFYSEDIERTYQTLSSSMKTYGLLAIIAIGISLLGLLGMAVYTAESKIKELTIRKVLGAGFYHLVALLSRSYIWILVIASAIGIPIAVYIFKTTIANNIQYTISIGFWELAGGALMVLTVAILTIGSQATKAALTNPAENLRNE</sequence>
<evidence type="ECO:0000256" key="1">
    <source>
        <dbReference type="ARBA" id="ARBA00004651"/>
    </source>
</evidence>
<evidence type="ECO:0000313" key="9">
    <source>
        <dbReference type="EMBL" id="GHE65832.1"/>
    </source>
</evidence>
<name>A0ABQ3I694_9BACT</name>
<feature type="domain" description="MacB-like periplasmic core" evidence="8">
    <location>
        <begin position="95"/>
        <end position="315"/>
    </location>
</feature>
<feature type="transmembrane region" description="Helical" evidence="6">
    <location>
        <begin position="93"/>
        <end position="116"/>
    </location>
</feature>
<evidence type="ECO:0000256" key="3">
    <source>
        <dbReference type="ARBA" id="ARBA00022692"/>
    </source>
</evidence>
<dbReference type="RefSeq" id="WP_189630238.1">
    <property type="nucleotide sequence ID" value="NZ_BNAG01000003.1"/>
</dbReference>
<dbReference type="Pfam" id="PF12704">
    <property type="entry name" value="MacB_PCD"/>
    <property type="match status" value="1"/>
</dbReference>
<dbReference type="NCBIfam" id="NF038404">
    <property type="entry name" value="perm_prefix_2"/>
    <property type="match status" value="1"/>
</dbReference>
<keyword evidence="5 6" id="KW-0472">Membrane</keyword>
<evidence type="ECO:0000256" key="5">
    <source>
        <dbReference type="ARBA" id="ARBA00023136"/>
    </source>
</evidence>
<dbReference type="PANTHER" id="PTHR30572:SF18">
    <property type="entry name" value="ABC-TYPE MACROLIDE FAMILY EXPORT SYSTEM PERMEASE COMPONENT 2"/>
    <property type="match status" value="1"/>
</dbReference>